<dbReference type="Gene3D" id="2.130.10.10">
    <property type="entry name" value="YVTN repeat-like/Quinoprotein amine dehydrogenase"/>
    <property type="match status" value="1"/>
</dbReference>
<dbReference type="OrthoDB" id="9790815at2"/>
<keyword evidence="5" id="KW-1185">Reference proteome</keyword>
<proteinExistence type="inferred from homology"/>
<protein>
    <submittedName>
        <fullName evidence="4">Lactonase family protein</fullName>
    </submittedName>
</protein>
<dbReference type="Pfam" id="PF10282">
    <property type="entry name" value="Lactonase"/>
    <property type="match status" value="1"/>
</dbReference>
<dbReference type="RefSeq" id="WP_136874356.1">
    <property type="nucleotide sequence ID" value="NZ_SWBO01000001.1"/>
</dbReference>
<keyword evidence="3" id="KW-0732">Signal</keyword>
<dbReference type="EMBL" id="SWBO01000001">
    <property type="protein sequence ID" value="TKC03586.1"/>
    <property type="molecule type" value="Genomic_DNA"/>
</dbReference>
<dbReference type="GO" id="GO:0005829">
    <property type="term" value="C:cytosol"/>
    <property type="evidence" value="ECO:0007669"/>
    <property type="project" value="TreeGrafter"/>
</dbReference>
<dbReference type="InterPro" id="IPR011048">
    <property type="entry name" value="Haem_d1_sf"/>
</dbReference>
<dbReference type="InterPro" id="IPR015943">
    <property type="entry name" value="WD40/YVTN_repeat-like_dom_sf"/>
</dbReference>
<accession>A0A4U1CBY2</accession>
<comment type="similarity">
    <text evidence="1">Belongs to the cycloisomerase 2 family.</text>
</comment>
<evidence type="ECO:0000313" key="4">
    <source>
        <dbReference type="EMBL" id="TKC03586.1"/>
    </source>
</evidence>
<dbReference type="AlphaFoldDB" id="A0A4U1CBY2"/>
<dbReference type="InterPro" id="IPR050282">
    <property type="entry name" value="Cycloisomerase_2"/>
</dbReference>
<feature type="chain" id="PRO_5020575011" evidence="3">
    <location>
        <begin position="20"/>
        <end position="364"/>
    </location>
</feature>
<dbReference type="GO" id="GO:0006006">
    <property type="term" value="P:glucose metabolic process"/>
    <property type="evidence" value="ECO:0007669"/>
    <property type="project" value="UniProtKB-KW"/>
</dbReference>
<feature type="signal peptide" evidence="3">
    <location>
        <begin position="1"/>
        <end position="19"/>
    </location>
</feature>
<evidence type="ECO:0000256" key="3">
    <source>
        <dbReference type="SAM" id="SignalP"/>
    </source>
</evidence>
<keyword evidence="2" id="KW-0119">Carbohydrate metabolism</keyword>
<dbReference type="GO" id="GO:0017057">
    <property type="term" value="F:6-phosphogluconolactonase activity"/>
    <property type="evidence" value="ECO:0007669"/>
    <property type="project" value="TreeGrafter"/>
</dbReference>
<name>A0A4U1CBY2_9SPHI</name>
<reference evidence="4 5" key="1">
    <citation type="submission" date="2019-04" db="EMBL/GenBank/DDBJ databases">
        <title>Pedobacter sp. AR-2-6 sp. nov., isolated from Arctic soil.</title>
        <authorList>
            <person name="Dahal R.H."/>
            <person name="Kim D.-U."/>
        </authorList>
    </citation>
    <scope>NUCLEOTIDE SEQUENCE [LARGE SCALE GENOMIC DNA]</scope>
    <source>
        <strain evidence="4 5">AR-2-6</strain>
    </source>
</reference>
<evidence type="ECO:0000256" key="1">
    <source>
        <dbReference type="ARBA" id="ARBA00005564"/>
    </source>
</evidence>
<comment type="caution">
    <text evidence="4">The sequence shown here is derived from an EMBL/GenBank/DDBJ whole genome shotgun (WGS) entry which is preliminary data.</text>
</comment>
<gene>
    <name evidence="4" type="ORF">FA045_03170</name>
</gene>
<sequence length="364" mass="39906">MKKLLLLFSLFYITFSASSQTHKLIVGTFTRANNSEGIYVYNFDTKTAESKALSIIKSPADQGYLALSSDNKFIYSTYMLKDKSAVTAYAFNNNHAEAKMLNQLPAGQNPCYIITDGINVITANYGGGSINVFGVKNDGSLDTEKQLIQHTGSGPDPRQASAHAHQVMFTPDKKYVLAVDLGEDKIYTYSYDAKAEKPLILKTNISTDAGSGPRHLTFSPNGKYVYLAHEFTGKISVFNYHDGNLTFKQQIATTTPNFEGKIDGAAIQISTDGKFLYQTNRGDANTVSIFSIAKNGSLKLIETVSTLGKGPRFFTIDPSGKFLLVAHQYTNDVVIFNRNKKTGKLSDSGKRINVGTPVCLVFSR</sequence>
<dbReference type="SUPFAM" id="SSF51004">
    <property type="entry name" value="C-terminal (heme d1) domain of cytochrome cd1-nitrite reductase"/>
    <property type="match status" value="1"/>
</dbReference>
<evidence type="ECO:0000256" key="2">
    <source>
        <dbReference type="ARBA" id="ARBA00022526"/>
    </source>
</evidence>
<keyword evidence="2" id="KW-0313">Glucose metabolism</keyword>
<organism evidence="4 5">
    <name type="scientific">Pedobacter cryotolerans</name>
    <dbReference type="NCBI Taxonomy" id="2571270"/>
    <lineage>
        <taxon>Bacteria</taxon>
        <taxon>Pseudomonadati</taxon>
        <taxon>Bacteroidota</taxon>
        <taxon>Sphingobacteriia</taxon>
        <taxon>Sphingobacteriales</taxon>
        <taxon>Sphingobacteriaceae</taxon>
        <taxon>Pedobacter</taxon>
    </lineage>
</organism>
<dbReference type="PANTHER" id="PTHR30344:SF1">
    <property type="entry name" value="6-PHOSPHOGLUCONOLACTONASE"/>
    <property type="match status" value="1"/>
</dbReference>
<evidence type="ECO:0000313" key="5">
    <source>
        <dbReference type="Proteomes" id="UP000310477"/>
    </source>
</evidence>
<dbReference type="Proteomes" id="UP000310477">
    <property type="component" value="Unassembled WGS sequence"/>
</dbReference>
<dbReference type="InterPro" id="IPR019405">
    <property type="entry name" value="Lactonase_7-beta_prop"/>
</dbReference>
<dbReference type="PANTHER" id="PTHR30344">
    <property type="entry name" value="6-PHOSPHOGLUCONOLACTONASE-RELATED"/>
    <property type="match status" value="1"/>
</dbReference>